<evidence type="ECO:0000313" key="3">
    <source>
        <dbReference type="Proteomes" id="UP000886812"/>
    </source>
</evidence>
<name>A0A9D1T0T1_9BACT</name>
<accession>A0A9D1T0T1</accession>
<protein>
    <submittedName>
        <fullName evidence="2">Bifunctional nuclease family protein</fullName>
    </submittedName>
</protein>
<gene>
    <name evidence="2" type="ORF">IAC75_01870</name>
</gene>
<sequence>MNAEEWETPTGFHFFDMADSSAVFVVCPSKTFVVQTERGLGERLQRAQEGRRSKRPLTHELLSDFCAAFDVKVVGVAFSSVRDDVYYAEITLKMKNELGEKLVVVDARPSDALALAFAAHAPVVVLKEMLDRCRDAAPLLRKLRERDPGIKF</sequence>
<evidence type="ECO:0000313" key="2">
    <source>
        <dbReference type="EMBL" id="HIV03880.1"/>
    </source>
</evidence>
<dbReference type="GO" id="GO:0004518">
    <property type="term" value="F:nuclease activity"/>
    <property type="evidence" value="ECO:0007669"/>
    <property type="project" value="InterPro"/>
</dbReference>
<dbReference type="InterPro" id="IPR036104">
    <property type="entry name" value="BFN_sf"/>
</dbReference>
<dbReference type="EMBL" id="DVOG01000052">
    <property type="protein sequence ID" value="HIV03880.1"/>
    <property type="molecule type" value="Genomic_DNA"/>
</dbReference>
<dbReference type="InterPro" id="IPR003729">
    <property type="entry name" value="Bi_nuclease_dom"/>
</dbReference>
<dbReference type="Pfam" id="PF02577">
    <property type="entry name" value="BFN_dom"/>
    <property type="match status" value="1"/>
</dbReference>
<evidence type="ECO:0000259" key="1">
    <source>
        <dbReference type="PROSITE" id="PS51658"/>
    </source>
</evidence>
<dbReference type="SUPFAM" id="SSF103256">
    <property type="entry name" value="Hypothetical protein TM0160"/>
    <property type="match status" value="1"/>
</dbReference>
<proteinExistence type="predicted"/>
<reference evidence="2" key="2">
    <citation type="journal article" date="2021" name="PeerJ">
        <title>Extensive microbial diversity within the chicken gut microbiome revealed by metagenomics and culture.</title>
        <authorList>
            <person name="Gilroy R."/>
            <person name="Ravi A."/>
            <person name="Getino M."/>
            <person name="Pursley I."/>
            <person name="Horton D.L."/>
            <person name="Alikhan N.F."/>
            <person name="Baker D."/>
            <person name="Gharbi K."/>
            <person name="Hall N."/>
            <person name="Watson M."/>
            <person name="Adriaenssens E.M."/>
            <person name="Foster-Nyarko E."/>
            <person name="Jarju S."/>
            <person name="Secka A."/>
            <person name="Antonio M."/>
            <person name="Oren A."/>
            <person name="Chaudhuri R.R."/>
            <person name="La Ragione R."/>
            <person name="Hildebrand F."/>
            <person name="Pallen M.J."/>
        </authorList>
    </citation>
    <scope>NUCLEOTIDE SEQUENCE</scope>
    <source>
        <strain evidence="2">10669</strain>
    </source>
</reference>
<dbReference type="Gene3D" id="3.10.690.10">
    <property type="entry name" value="Bifunctional nuclease domain"/>
    <property type="match status" value="1"/>
</dbReference>
<reference evidence="2" key="1">
    <citation type="submission" date="2020-10" db="EMBL/GenBank/DDBJ databases">
        <authorList>
            <person name="Gilroy R."/>
        </authorList>
    </citation>
    <scope>NUCLEOTIDE SEQUENCE</scope>
    <source>
        <strain evidence="2">10669</strain>
    </source>
</reference>
<feature type="domain" description="BFN" evidence="1">
    <location>
        <begin position="1"/>
        <end position="137"/>
    </location>
</feature>
<dbReference type="PROSITE" id="PS51658">
    <property type="entry name" value="BFN"/>
    <property type="match status" value="1"/>
</dbReference>
<comment type="caution">
    <text evidence="2">The sequence shown here is derived from an EMBL/GenBank/DDBJ whole genome shotgun (WGS) entry which is preliminary data.</text>
</comment>
<organism evidence="2 3">
    <name type="scientific">Candidatus Spyradosoma merdigallinarum</name>
    <dbReference type="NCBI Taxonomy" id="2840950"/>
    <lineage>
        <taxon>Bacteria</taxon>
        <taxon>Pseudomonadati</taxon>
        <taxon>Verrucomicrobiota</taxon>
        <taxon>Opitutia</taxon>
        <taxon>Opitutia incertae sedis</taxon>
        <taxon>Candidatus Spyradosoma</taxon>
    </lineage>
</organism>
<dbReference type="Proteomes" id="UP000886812">
    <property type="component" value="Unassembled WGS sequence"/>
</dbReference>
<dbReference type="AlphaFoldDB" id="A0A9D1T0T1"/>